<dbReference type="RefSeq" id="WP_150612867.1">
    <property type="nucleotide sequence ID" value="NZ_CABPRU010000004.1"/>
</dbReference>
<keyword evidence="4 14" id="KW-1134">Transmembrane beta strand</keyword>
<dbReference type="InterPro" id="IPR000531">
    <property type="entry name" value="Beta-barrel_TonB"/>
</dbReference>
<feature type="domain" description="TonB-dependent receptor-like beta-barrel" evidence="18">
    <location>
        <begin position="266"/>
        <end position="707"/>
    </location>
</feature>
<evidence type="ECO:0000259" key="18">
    <source>
        <dbReference type="Pfam" id="PF00593"/>
    </source>
</evidence>
<keyword evidence="12 20" id="KW-0675">Receptor</keyword>
<comment type="similarity">
    <text evidence="2 14 15">Belongs to the TonB-dependent receptor family.</text>
</comment>
<evidence type="ECO:0000256" key="11">
    <source>
        <dbReference type="ARBA" id="ARBA00023136"/>
    </source>
</evidence>
<dbReference type="NCBIfam" id="TIGR01783">
    <property type="entry name" value="TonB-siderophor"/>
    <property type="match status" value="1"/>
</dbReference>
<dbReference type="InterPro" id="IPR037066">
    <property type="entry name" value="Plug_dom_sf"/>
</dbReference>
<dbReference type="SUPFAM" id="SSF56935">
    <property type="entry name" value="Porins"/>
    <property type="match status" value="1"/>
</dbReference>
<evidence type="ECO:0000256" key="5">
    <source>
        <dbReference type="ARBA" id="ARBA00022496"/>
    </source>
</evidence>
<evidence type="ECO:0000256" key="1">
    <source>
        <dbReference type="ARBA" id="ARBA00004571"/>
    </source>
</evidence>
<dbReference type="InterPro" id="IPR036942">
    <property type="entry name" value="Beta-barrel_TonB_sf"/>
</dbReference>
<accession>A0A5E4UT45</accession>
<evidence type="ECO:0000256" key="10">
    <source>
        <dbReference type="ARBA" id="ARBA00023077"/>
    </source>
</evidence>
<proteinExistence type="inferred from homology"/>
<dbReference type="EMBL" id="CABPRU010000004">
    <property type="protein sequence ID" value="VVE03168.1"/>
    <property type="molecule type" value="Genomic_DNA"/>
</dbReference>
<evidence type="ECO:0000313" key="21">
    <source>
        <dbReference type="Proteomes" id="UP000334380"/>
    </source>
</evidence>
<feature type="domain" description="TonB-dependent receptor plug" evidence="19">
    <location>
        <begin position="92"/>
        <end position="192"/>
    </location>
</feature>
<dbReference type="Pfam" id="PF00593">
    <property type="entry name" value="TonB_dep_Rec_b-barrel"/>
    <property type="match status" value="1"/>
</dbReference>
<dbReference type="GO" id="GO:0009279">
    <property type="term" value="C:cell outer membrane"/>
    <property type="evidence" value="ECO:0007669"/>
    <property type="project" value="UniProtKB-SubCell"/>
</dbReference>
<keyword evidence="8" id="KW-0408">Iron</keyword>
<dbReference type="InterPro" id="IPR010105">
    <property type="entry name" value="TonB_sidphr_rcpt"/>
</dbReference>
<dbReference type="Pfam" id="PF07715">
    <property type="entry name" value="Plug"/>
    <property type="match status" value="1"/>
</dbReference>
<evidence type="ECO:0000256" key="4">
    <source>
        <dbReference type="ARBA" id="ARBA00022452"/>
    </source>
</evidence>
<reference evidence="20 21" key="1">
    <citation type="submission" date="2019-08" db="EMBL/GenBank/DDBJ databases">
        <authorList>
            <person name="Peeters C."/>
        </authorList>
    </citation>
    <scope>NUCLEOTIDE SEQUENCE [LARGE SCALE GENOMIC DNA]</scope>
    <source>
        <strain evidence="20 21">LMG 31013</strain>
    </source>
</reference>
<evidence type="ECO:0000256" key="12">
    <source>
        <dbReference type="ARBA" id="ARBA00023170"/>
    </source>
</evidence>
<evidence type="ECO:0000256" key="2">
    <source>
        <dbReference type="ARBA" id="ARBA00009810"/>
    </source>
</evidence>
<dbReference type="OrthoDB" id="127311at2"/>
<evidence type="ECO:0000256" key="15">
    <source>
        <dbReference type="RuleBase" id="RU003357"/>
    </source>
</evidence>
<keyword evidence="7 17" id="KW-0732">Signal</keyword>
<dbReference type="GO" id="GO:0015891">
    <property type="term" value="P:siderophore transport"/>
    <property type="evidence" value="ECO:0007669"/>
    <property type="project" value="InterPro"/>
</dbReference>
<dbReference type="FunFam" id="2.170.130.10:FF:000001">
    <property type="entry name" value="Catecholate siderophore TonB-dependent receptor"/>
    <property type="match status" value="1"/>
</dbReference>
<dbReference type="PANTHER" id="PTHR32552:SF68">
    <property type="entry name" value="FERRICHROME OUTER MEMBRANE TRANSPORTER_PHAGE RECEPTOR"/>
    <property type="match status" value="1"/>
</dbReference>
<evidence type="ECO:0000259" key="19">
    <source>
        <dbReference type="Pfam" id="PF07715"/>
    </source>
</evidence>
<sequence>MNHYGSVSGREASRRRSTHRPRHRHIAIAASLALAPLAFSSSAYAQTSDASSDVTLAPTQVSAQRDQEDGAGPVDGIVAKRSTAGTKTDTPLLETPQSVSVIPKEMIRDLGAQSVSQAMRYSAGVLPDNAGFETRFDWINIRGFSASTLGMYMDGTRLQSVTEFQLDPYGLERIEILRGPASVLYGQNTPGGLINMVTKKPLETPLHEVQLSLGSFKNKQAAFDFSGPLDEDRKVLYRVVGLVRDSNTQVDHTPNDRIYIAPSLTWKATDKTTITFQGSYQRDKVGFGQFLPASGTVLYNPNGQIPVGRFVGDPDTDNIKREQVFAGYQIEHRFNDQVTFKQSARYSYLDYKVDTDGYGLGYTSGSTTTINRLPFADYRQTDVVTIDNQLQTKFKTGPFSHVALFGFDYYYYNEHRSMRQGVASAANQLNLYSPSYSSAVFGLTRQAADTDSRYTQGGLYFQDQIKYKKWLLTLGARQDWAAQNVYNRLTQRSSNQSDSQATFRTGLTYLFDTGIAPYFSYSESFQPNVGTDRFGNQFKPSKGKQYEIGVKYQPVGYNSFITLSLFDIHMTNVLTTDPVNTAYSVTTGEQHSKGFEIEAVGELTDNLKVISSFTNTNIVNSKTNDATLLNKVPPQQPRTAASLWADYTFHTGMLKGFGFNGGVRYVGPTYIESTNTAGQAPSRTLVDLGLHYQFNKHWRFQLDGSNIFDKIYVVCVTTSQCAYGARRTILGTAKYSW</sequence>
<feature type="chain" id="PRO_5023031684" evidence="17">
    <location>
        <begin position="46"/>
        <end position="737"/>
    </location>
</feature>
<dbReference type="InterPro" id="IPR039426">
    <property type="entry name" value="TonB-dep_rcpt-like"/>
</dbReference>
<dbReference type="CDD" id="cd01347">
    <property type="entry name" value="ligand_gated_channel"/>
    <property type="match status" value="1"/>
</dbReference>
<dbReference type="FunFam" id="2.40.170.20:FF:000005">
    <property type="entry name" value="TonB-dependent siderophore receptor"/>
    <property type="match status" value="1"/>
</dbReference>
<evidence type="ECO:0000256" key="3">
    <source>
        <dbReference type="ARBA" id="ARBA00022448"/>
    </source>
</evidence>
<evidence type="ECO:0000256" key="6">
    <source>
        <dbReference type="ARBA" id="ARBA00022692"/>
    </source>
</evidence>
<evidence type="ECO:0000256" key="17">
    <source>
        <dbReference type="SAM" id="SignalP"/>
    </source>
</evidence>
<evidence type="ECO:0000256" key="13">
    <source>
        <dbReference type="ARBA" id="ARBA00023237"/>
    </source>
</evidence>
<keyword evidence="9" id="KW-0406">Ion transport</keyword>
<keyword evidence="6 14" id="KW-0812">Transmembrane</keyword>
<dbReference type="Proteomes" id="UP000334380">
    <property type="component" value="Unassembled WGS sequence"/>
</dbReference>
<dbReference type="Gene3D" id="2.40.170.20">
    <property type="entry name" value="TonB-dependent receptor, beta-barrel domain"/>
    <property type="match status" value="1"/>
</dbReference>
<comment type="subcellular location">
    <subcellularLocation>
        <location evidence="1 14">Cell outer membrane</location>
        <topology evidence="1 14">Multi-pass membrane protein</topology>
    </subcellularLocation>
</comment>
<dbReference type="PROSITE" id="PS52016">
    <property type="entry name" value="TONB_DEPENDENT_REC_3"/>
    <property type="match status" value="1"/>
</dbReference>
<organism evidence="20 21">
    <name type="scientific">Pandoraea terrigena</name>
    <dbReference type="NCBI Taxonomy" id="2508292"/>
    <lineage>
        <taxon>Bacteria</taxon>
        <taxon>Pseudomonadati</taxon>
        <taxon>Pseudomonadota</taxon>
        <taxon>Betaproteobacteria</taxon>
        <taxon>Burkholderiales</taxon>
        <taxon>Burkholderiaceae</taxon>
        <taxon>Pandoraea</taxon>
    </lineage>
</organism>
<keyword evidence="11 14" id="KW-0472">Membrane</keyword>
<feature type="compositionally biased region" description="Basic residues" evidence="16">
    <location>
        <begin position="13"/>
        <end position="22"/>
    </location>
</feature>
<keyword evidence="13 14" id="KW-0998">Cell outer membrane</keyword>
<keyword evidence="5" id="KW-0410">Iron transport</keyword>
<feature type="region of interest" description="Disordered" evidence="16">
    <location>
        <begin position="1"/>
        <end position="22"/>
    </location>
</feature>
<evidence type="ECO:0000256" key="16">
    <source>
        <dbReference type="SAM" id="MobiDB-lite"/>
    </source>
</evidence>
<feature type="signal peptide" evidence="17">
    <location>
        <begin position="1"/>
        <end position="45"/>
    </location>
</feature>
<evidence type="ECO:0000256" key="9">
    <source>
        <dbReference type="ARBA" id="ARBA00023065"/>
    </source>
</evidence>
<name>A0A5E4UT45_9BURK</name>
<evidence type="ECO:0000256" key="7">
    <source>
        <dbReference type="ARBA" id="ARBA00022729"/>
    </source>
</evidence>
<keyword evidence="3 14" id="KW-0813">Transport</keyword>
<dbReference type="AlphaFoldDB" id="A0A5E4UT45"/>
<protein>
    <submittedName>
        <fullName evidence="20">Ferrichrome-iron receptor</fullName>
    </submittedName>
</protein>
<dbReference type="InterPro" id="IPR012910">
    <property type="entry name" value="Plug_dom"/>
</dbReference>
<evidence type="ECO:0000256" key="14">
    <source>
        <dbReference type="PROSITE-ProRule" id="PRU01360"/>
    </source>
</evidence>
<keyword evidence="10 15" id="KW-0798">TonB box</keyword>
<keyword evidence="21" id="KW-1185">Reference proteome</keyword>
<evidence type="ECO:0000256" key="8">
    <source>
        <dbReference type="ARBA" id="ARBA00023004"/>
    </source>
</evidence>
<dbReference type="PANTHER" id="PTHR32552">
    <property type="entry name" value="FERRICHROME IRON RECEPTOR-RELATED"/>
    <property type="match status" value="1"/>
</dbReference>
<dbReference type="GO" id="GO:0038023">
    <property type="term" value="F:signaling receptor activity"/>
    <property type="evidence" value="ECO:0007669"/>
    <property type="project" value="InterPro"/>
</dbReference>
<dbReference type="GO" id="GO:0015344">
    <property type="term" value="F:siderophore uptake transmembrane transporter activity"/>
    <property type="evidence" value="ECO:0007669"/>
    <property type="project" value="TreeGrafter"/>
</dbReference>
<evidence type="ECO:0000313" key="20">
    <source>
        <dbReference type="EMBL" id="VVE03168.1"/>
    </source>
</evidence>
<dbReference type="Gene3D" id="2.170.130.10">
    <property type="entry name" value="TonB-dependent receptor, plug domain"/>
    <property type="match status" value="1"/>
</dbReference>
<gene>
    <name evidence="20" type="primary">fhuA_1</name>
    <name evidence="20" type="ORF">PTE31013_02248</name>
</gene>